<evidence type="ECO:0000313" key="4">
    <source>
        <dbReference type="Proteomes" id="UP000265515"/>
    </source>
</evidence>
<dbReference type="Gene3D" id="3.40.309.10">
    <property type="entry name" value="Aldehyde Dehydrogenase, Chain A, domain 2"/>
    <property type="match status" value="1"/>
</dbReference>
<dbReference type="InterPro" id="IPR050740">
    <property type="entry name" value="Aldehyde_DH_Superfamily"/>
</dbReference>
<dbReference type="Gene3D" id="3.40.605.10">
    <property type="entry name" value="Aldehyde Dehydrogenase, Chain A, domain 1"/>
    <property type="match status" value="1"/>
</dbReference>
<dbReference type="OMA" id="ETESIMW"/>
<protein>
    <recommendedName>
        <fullName evidence="2">Aldehyde dehydrogenase domain-containing protein</fullName>
    </recommendedName>
</protein>
<dbReference type="PANTHER" id="PTHR43353">
    <property type="entry name" value="SUCCINATE-SEMIALDEHYDE DEHYDROGENASE, MITOCHONDRIAL"/>
    <property type="match status" value="1"/>
</dbReference>
<dbReference type="STRING" id="69332.A0A388JSK7"/>
<dbReference type="GO" id="GO:0004777">
    <property type="term" value="F:succinate-semialdehyde dehydrogenase (NAD+) activity"/>
    <property type="evidence" value="ECO:0007669"/>
    <property type="project" value="TreeGrafter"/>
</dbReference>
<dbReference type="Pfam" id="PF00171">
    <property type="entry name" value="Aldedh"/>
    <property type="match status" value="1"/>
</dbReference>
<dbReference type="InterPro" id="IPR015590">
    <property type="entry name" value="Aldehyde_DH_dom"/>
</dbReference>
<evidence type="ECO:0000313" key="3">
    <source>
        <dbReference type="EMBL" id="GBG60799.1"/>
    </source>
</evidence>
<dbReference type="Gramene" id="GBG60799">
    <property type="protein sequence ID" value="GBG60799"/>
    <property type="gene ID" value="CBR_g12537"/>
</dbReference>
<dbReference type="EMBL" id="BFEA01000014">
    <property type="protein sequence ID" value="GBG60799.1"/>
    <property type="molecule type" value="Genomic_DNA"/>
</dbReference>
<sequence length="152" mass="16781">MRVLLSVERLVNDAVSKGAKVIAGGKRHALGGSFFEPTVLGDCNRSMDIFSEEIFGPVAALHRFHTEEEVMKIAHDTEYGLGAYFFTRDMARGWRVAEGLEFGSVGWNEPVIINEVSPFGGFKQSGLGRESSKYAIDEYLELKSVYVGGLTR</sequence>
<evidence type="ECO:0000259" key="2">
    <source>
        <dbReference type="Pfam" id="PF00171"/>
    </source>
</evidence>
<name>A0A388JSK7_CHABU</name>
<reference evidence="3 4" key="1">
    <citation type="journal article" date="2018" name="Cell">
        <title>The Chara Genome: Secondary Complexity and Implications for Plant Terrestrialization.</title>
        <authorList>
            <person name="Nishiyama T."/>
            <person name="Sakayama H."/>
            <person name="Vries J.D."/>
            <person name="Buschmann H."/>
            <person name="Saint-Marcoux D."/>
            <person name="Ullrich K.K."/>
            <person name="Haas F.B."/>
            <person name="Vanderstraeten L."/>
            <person name="Becker D."/>
            <person name="Lang D."/>
            <person name="Vosolsobe S."/>
            <person name="Rombauts S."/>
            <person name="Wilhelmsson P.K.I."/>
            <person name="Janitza P."/>
            <person name="Kern R."/>
            <person name="Heyl A."/>
            <person name="Rumpler F."/>
            <person name="Villalobos L.I.A.C."/>
            <person name="Clay J.M."/>
            <person name="Skokan R."/>
            <person name="Toyoda A."/>
            <person name="Suzuki Y."/>
            <person name="Kagoshima H."/>
            <person name="Schijlen E."/>
            <person name="Tajeshwar N."/>
            <person name="Catarino B."/>
            <person name="Hetherington A.J."/>
            <person name="Saltykova A."/>
            <person name="Bonnot C."/>
            <person name="Breuninger H."/>
            <person name="Symeonidi A."/>
            <person name="Radhakrishnan G.V."/>
            <person name="Van Nieuwerburgh F."/>
            <person name="Deforce D."/>
            <person name="Chang C."/>
            <person name="Karol K.G."/>
            <person name="Hedrich R."/>
            <person name="Ulvskov P."/>
            <person name="Glockner G."/>
            <person name="Delwiche C.F."/>
            <person name="Petrasek J."/>
            <person name="Van de Peer Y."/>
            <person name="Friml J."/>
            <person name="Beilby M."/>
            <person name="Dolan L."/>
            <person name="Kohara Y."/>
            <person name="Sugano S."/>
            <person name="Fujiyama A."/>
            <person name="Delaux P.-M."/>
            <person name="Quint M."/>
            <person name="TheiBen G."/>
            <person name="Hagemann M."/>
            <person name="Harholt J."/>
            <person name="Dunand C."/>
            <person name="Zachgo S."/>
            <person name="Langdale J."/>
            <person name="Maumus F."/>
            <person name="Straeten D.V.D."/>
            <person name="Gould S.B."/>
            <person name="Rensing S.A."/>
        </authorList>
    </citation>
    <scope>NUCLEOTIDE SEQUENCE [LARGE SCALE GENOMIC DNA]</scope>
    <source>
        <strain evidence="3 4">S276</strain>
    </source>
</reference>
<dbReference type="InterPro" id="IPR016163">
    <property type="entry name" value="Ald_DH_C"/>
</dbReference>
<proteinExistence type="predicted"/>
<feature type="domain" description="Aldehyde dehydrogenase" evidence="2">
    <location>
        <begin position="6"/>
        <end position="145"/>
    </location>
</feature>
<keyword evidence="4" id="KW-1185">Reference proteome</keyword>
<dbReference type="SUPFAM" id="SSF53720">
    <property type="entry name" value="ALDH-like"/>
    <property type="match status" value="1"/>
</dbReference>
<gene>
    <name evidence="3" type="ORF">CBR_g12537</name>
</gene>
<dbReference type="OrthoDB" id="310895at2759"/>
<dbReference type="AlphaFoldDB" id="A0A388JSK7"/>
<dbReference type="InterPro" id="IPR016161">
    <property type="entry name" value="Ald_DH/histidinol_DH"/>
</dbReference>
<evidence type="ECO:0000256" key="1">
    <source>
        <dbReference type="ARBA" id="ARBA00023002"/>
    </source>
</evidence>
<keyword evidence="1" id="KW-0560">Oxidoreductase</keyword>
<dbReference type="InterPro" id="IPR016162">
    <property type="entry name" value="Ald_DH_N"/>
</dbReference>
<accession>A0A388JSK7</accession>
<dbReference type="Proteomes" id="UP000265515">
    <property type="component" value="Unassembled WGS sequence"/>
</dbReference>
<dbReference type="FunFam" id="3.40.605.10:FF:000026">
    <property type="entry name" value="Aldehyde dehydrogenase, putative"/>
    <property type="match status" value="1"/>
</dbReference>
<comment type="caution">
    <text evidence="3">The sequence shown here is derived from an EMBL/GenBank/DDBJ whole genome shotgun (WGS) entry which is preliminary data.</text>
</comment>
<dbReference type="PANTHER" id="PTHR43353:SF5">
    <property type="entry name" value="SUCCINATE-SEMIALDEHYDE DEHYDROGENASE, MITOCHONDRIAL"/>
    <property type="match status" value="1"/>
</dbReference>
<organism evidence="3 4">
    <name type="scientific">Chara braunii</name>
    <name type="common">Braun's stonewort</name>
    <dbReference type="NCBI Taxonomy" id="69332"/>
    <lineage>
        <taxon>Eukaryota</taxon>
        <taxon>Viridiplantae</taxon>
        <taxon>Streptophyta</taxon>
        <taxon>Charophyceae</taxon>
        <taxon>Charales</taxon>
        <taxon>Characeae</taxon>
        <taxon>Chara</taxon>
    </lineage>
</organism>
<dbReference type="GO" id="GO:0009450">
    <property type="term" value="P:gamma-aminobutyric acid catabolic process"/>
    <property type="evidence" value="ECO:0007669"/>
    <property type="project" value="TreeGrafter"/>
</dbReference>